<keyword evidence="10" id="KW-0472">Membrane</keyword>
<evidence type="ECO:0000313" key="12">
    <source>
        <dbReference type="Proteomes" id="UP000236161"/>
    </source>
</evidence>
<keyword evidence="7 11" id="KW-0560">Oxidoreductase</keyword>
<accession>A0A2I0ARM1</accession>
<dbReference type="InterPro" id="IPR036396">
    <property type="entry name" value="Cyt_P450_sf"/>
</dbReference>
<dbReference type="PRINTS" id="PR00463">
    <property type="entry name" value="EP450I"/>
</dbReference>
<dbReference type="GO" id="GO:0016705">
    <property type="term" value="F:oxidoreductase activity, acting on paired donors, with incorporation or reduction of molecular oxygen"/>
    <property type="evidence" value="ECO:0007669"/>
    <property type="project" value="InterPro"/>
</dbReference>
<dbReference type="InterPro" id="IPR001128">
    <property type="entry name" value="Cyt_P450"/>
</dbReference>
<evidence type="ECO:0000313" key="11">
    <source>
        <dbReference type="EMBL" id="PKA58190.1"/>
    </source>
</evidence>
<dbReference type="InterPro" id="IPR002401">
    <property type="entry name" value="Cyt_P450_E_grp-I"/>
</dbReference>
<keyword evidence="5" id="KW-0479">Metal-binding</keyword>
<proteinExistence type="inferred from homology"/>
<evidence type="ECO:0000256" key="1">
    <source>
        <dbReference type="ARBA" id="ARBA00004370"/>
    </source>
</evidence>
<keyword evidence="12" id="KW-1185">Reference proteome</keyword>
<evidence type="ECO:0000256" key="10">
    <source>
        <dbReference type="ARBA" id="ARBA00023136"/>
    </source>
</evidence>
<evidence type="ECO:0000256" key="4">
    <source>
        <dbReference type="ARBA" id="ARBA00022692"/>
    </source>
</evidence>
<organism evidence="11 12">
    <name type="scientific">Apostasia shenzhenica</name>
    <dbReference type="NCBI Taxonomy" id="1088818"/>
    <lineage>
        <taxon>Eukaryota</taxon>
        <taxon>Viridiplantae</taxon>
        <taxon>Streptophyta</taxon>
        <taxon>Embryophyta</taxon>
        <taxon>Tracheophyta</taxon>
        <taxon>Spermatophyta</taxon>
        <taxon>Magnoliopsida</taxon>
        <taxon>Liliopsida</taxon>
        <taxon>Asparagales</taxon>
        <taxon>Orchidaceae</taxon>
        <taxon>Apostasioideae</taxon>
        <taxon>Apostasia</taxon>
    </lineage>
</organism>
<keyword evidence="3" id="KW-0349">Heme</keyword>
<sequence length="386" mass="45031">MHSFLILSLTIIIFFFLRLTYSILWIPRKTQLHFRRQGITGPRYRPFVGNAGEIRELAAAAVSRPMSGISHDILQRVDPRYGLWSVVHGRTFLFWFGTRARLAIAEPEMVKEVLLNTSSPAGTFERMEETPLVKYLLGDGLFRLRGARWAHHRRIISPAFNMERVKEWVPVMLGSTVRMLNKWEKENEGKAAFEIEVHKELHNFTADVISRVAFGSSFDEGRRIFQLQEEQMLNVSQALRQVYIPGFRFLPTKRNRRMWSIDKEIQKVLQNIIKPTSHKDHQCRNGKNCKYLLNLMKSARMHEREEERINNREIIEECKSFYFAGKETGANFLTWALILLAEHQEWQHRARQEVIQICGHQCSAAPRAEDLAKLNLVSKILHARLG</sequence>
<evidence type="ECO:0000256" key="2">
    <source>
        <dbReference type="ARBA" id="ARBA00010617"/>
    </source>
</evidence>
<keyword evidence="6" id="KW-1133">Transmembrane helix</keyword>
<evidence type="ECO:0000256" key="9">
    <source>
        <dbReference type="ARBA" id="ARBA00023033"/>
    </source>
</evidence>
<dbReference type="AlphaFoldDB" id="A0A2I0ARM1"/>
<dbReference type="GO" id="GO:0020037">
    <property type="term" value="F:heme binding"/>
    <property type="evidence" value="ECO:0007669"/>
    <property type="project" value="InterPro"/>
</dbReference>
<dbReference type="STRING" id="1088818.A0A2I0ARM1"/>
<dbReference type="Pfam" id="PF00067">
    <property type="entry name" value="p450"/>
    <property type="match status" value="1"/>
</dbReference>
<dbReference type="GO" id="GO:0004497">
    <property type="term" value="F:monooxygenase activity"/>
    <property type="evidence" value="ECO:0007669"/>
    <property type="project" value="UniProtKB-KW"/>
</dbReference>
<dbReference type="SUPFAM" id="SSF48264">
    <property type="entry name" value="Cytochrome P450"/>
    <property type="match status" value="1"/>
</dbReference>
<evidence type="ECO:0000256" key="5">
    <source>
        <dbReference type="ARBA" id="ARBA00022723"/>
    </source>
</evidence>
<dbReference type="PANTHER" id="PTHR24282">
    <property type="entry name" value="CYTOCHROME P450 FAMILY MEMBER"/>
    <property type="match status" value="1"/>
</dbReference>
<dbReference type="EC" id="1.14.-.-" evidence="11"/>
<evidence type="ECO:0000256" key="8">
    <source>
        <dbReference type="ARBA" id="ARBA00023004"/>
    </source>
</evidence>
<keyword evidence="8" id="KW-0408">Iron</keyword>
<keyword evidence="9" id="KW-0503">Monooxygenase</keyword>
<dbReference type="GO" id="GO:0006629">
    <property type="term" value="P:lipid metabolic process"/>
    <property type="evidence" value="ECO:0007669"/>
    <property type="project" value="UniProtKB-ARBA"/>
</dbReference>
<name>A0A2I0ARM1_9ASPA</name>
<dbReference type="Proteomes" id="UP000236161">
    <property type="component" value="Unassembled WGS sequence"/>
</dbReference>
<dbReference type="Gene3D" id="1.10.630.10">
    <property type="entry name" value="Cytochrome P450"/>
    <property type="match status" value="1"/>
</dbReference>
<dbReference type="GO" id="GO:0005506">
    <property type="term" value="F:iron ion binding"/>
    <property type="evidence" value="ECO:0007669"/>
    <property type="project" value="InterPro"/>
</dbReference>
<reference evidence="11 12" key="1">
    <citation type="journal article" date="2017" name="Nature">
        <title>The Apostasia genome and the evolution of orchids.</title>
        <authorList>
            <person name="Zhang G.Q."/>
            <person name="Liu K.W."/>
            <person name="Li Z."/>
            <person name="Lohaus R."/>
            <person name="Hsiao Y.Y."/>
            <person name="Niu S.C."/>
            <person name="Wang J.Y."/>
            <person name="Lin Y.C."/>
            <person name="Xu Q."/>
            <person name="Chen L.J."/>
            <person name="Yoshida K."/>
            <person name="Fujiwara S."/>
            <person name="Wang Z.W."/>
            <person name="Zhang Y.Q."/>
            <person name="Mitsuda N."/>
            <person name="Wang M."/>
            <person name="Liu G.H."/>
            <person name="Pecoraro L."/>
            <person name="Huang H.X."/>
            <person name="Xiao X.J."/>
            <person name="Lin M."/>
            <person name="Wu X.Y."/>
            <person name="Wu W.L."/>
            <person name="Chen Y.Y."/>
            <person name="Chang S.B."/>
            <person name="Sakamoto S."/>
            <person name="Ohme-Takagi M."/>
            <person name="Yagi M."/>
            <person name="Zeng S.J."/>
            <person name="Shen C.Y."/>
            <person name="Yeh C.M."/>
            <person name="Luo Y.B."/>
            <person name="Tsai W.C."/>
            <person name="Van de Peer Y."/>
            <person name="Liu Z.J."/>
        </authorList>
    </citation>
    <scope>NUCLEOTIDE SEQUENCE [LARGE SCALE GENOMIC DNA]</scope>
    <source>
        <strain evidence="12">cv. Shenzhen</strain>
        <tissue evidence="11">Stem</tissue>
    </source>
</reference>
<evidence type="ECO:0000256" key="3">
    <source>
        <dbReference type="ARBA" id="ARBA00022617"/>
    </source>
</evidence>
<evidence type="ECO:0000256" key="7">
    <source>
        <dbReference type="ARBA" id="ARBA00023002"/>
    </source>
</evidence>
<protein>
    <submittedName>
        <fullName evidence="11">Cytochrome P450 734A1</fullName>
        <ecNumber evidence="11">1.14.-.-</ecNumber>
    </submittedName>
</protein>
<gene>
    <name evidence="11" type="primary">CYP734A1</name>
    <name evidence="11" type="ORF">AXF42_Ash012913</name>
</gene>
<dbReference type="EMBL" id="KZ451955">
    <property type="protein sequence ID" value="PKA58190.1"/>
    <property type="molecule type" value="Genomic_DNA"/>
</dbReference>
<dbReference type="InterPro" id="IPR050665">
    <property type="entry name" value="Cytochrome_P450_Monooxygen"/>
</dbReference>
<dbReference type="GO" id="GO:0016020">
    <property type="term" value="C:membrane"/>
    <property type="evidence" value="ECO:0007669"/>
    <property type="project" value="UniProtKB-SubCell"/>
</dbReference>
<evidence type="ECO:0000256" key="6">
    <source>
        <dbReference type="ARBA" id="ARBA00022989"/>
    </source>
</evidence>
<dbReference type="PANTHER" id="PTHR24282:SF211">
    <property type="entry name" value="CYTOCHROME P450-RELATED"/>
    <property type="match status" value="1"/>
</dbReference>
<dbReference type="OrthoDB" id="1470350at2759"/>
<comment type="similarity">
    <text evidence="2">Belongs to the cytochrome P450 family.</text>
</comment>
<keyword evidence="4" id="KW-0812">Transmembrane</keyword>
<comment type="subcellular location">
    <subcellularLocation>
        <location evidence="1">Membrane</location>
    </subcellularLocation>
</comment>